<sequence>MPAGDTLTIQAGPAANWVGTHLWQLVRAQRHQQSGVPNEYASEPRGNVVDGYKGLFHESENEQRPRLVIVDHAESYREYAVPPERPGLIQRQDVQGEPSLLWEASRVKTYNRPAIRASTVQDGVWSAAVPGNAMWHPRSVVSIDSGHVDRDSFCAFSQGLEWFGGIGEMCGGEQMMDDSVRFFAEACDHLSDVVILADTRTAYAGIASSLLSEFVDDYGSRMGITVFGFDLGVDASASTAVHPRSAAKFAHQANQAHLMAAANEHNAHFFPVAGCTSALASLGIENLFAAALVELRTPLSHYLGSLRANPCWRVSALSMTYPFDHWTSSADEREESRRRRAQLMGTLSLSPDLNGALSRLSPEVMSGTKRLKVALAGGPHAELVVLRGACFQSSRRDHAWYDPESLDEALTELHPHARYQGLVSCDSLGALFMPRHIFSQALNATALSSELQAALDSEPDSEVLTRTSSVARAYTDVHLASLLSRQLASVTKQALRVDPVAYPDHVCLEVAEALECLADSLEDSV</sequence>
<reference evidence="3" key="1">
    <citation type="journal article" date="2019" name="Nat. Commun.">
        <title>Expansion of phycobilisome linker gene families in mesophilic red algae.</title>
        <authorList>
            <person name="Lee J."/>
            <person name="Kim D."/>
            <person name="Bhattacharya D."/>
            <person name="Yoon H.S."/>
        </authorList>
    </citation>
    <scope>NUCLEOTIDE SEQUENCE [LARGE SCALE GENOMIC DNA]</scope>
    <source>
        <strain evidence="3">CCMP 1328</strain>
    </source>
</reference>
<dbReference type="EMBL" id="VRMN01000001">
    <property type="protein sequence ID" value="KAA8499015.1"/>
    <property type="molecule type" value="Genomic_DNA"/>
</dbReference>
<dbReference type="InterPro" id="IPR049942">
    <property type="entry name" value="DML1/Misato"/>
</dbReference>
<comment type="caution">
    <text evidence="2">The sequence shown here is derived from an EMBL/GenBank/DDBJ whole genome shotgun (WGS) entry which is preliminary data.</text>
</comment>
<name>A0A5J4Z6R5_PORPP</name>
<dbReference type="Gene3D" id="3.40.50.1440">
    <property type="entry name" value="Tubulin/FtsZ, GTPase domain"/>
    <property type="match status" value="1"/>
</dbReference>
<dbReference type="InterPro" id="IPR029209">
    <property type="entry name" value="DML1/Misato_tubulin"/>
</dbReference>
<dbReference type="SUPFAM" id="SSF52490">
    <property type="entry name" value="Tubulin nucleotide-binding domain-like"/>
    <property type="match status" value="1"/>
</dbReference>
<proteinExistence type="predicted"/>
<dbReference type="PANTHER" id="PTHR13391">
    <property type="entry name" value="MITOCHONDRIAL DISTRIBUTION REGULATOR MISATO"/>
    <property type="match status" value="1"/>
</dbReference>
<dbReference type="InterPro" id="IPR036525">
    <property type="entry name" value="Tubulin/FtsZ_GTPase_sf"/>
</dbReference>
<feature type="domain" description="DML1/Misato tubulin" evidence="1">
    <location>
        <begin position="133"/>
        <end position="283"/>
    </location>
</feature>
<evidence type="ECO:0000313" key="3">
    <source>
        <dbReference type="Proteomes" id="UP000324585"/>
    </source>
</evidence>
<dbReference type="OrthoDB" id="271881at2759"/>
<dbReference type="Proteomes" id="UP000324585">
    <property type="component" value="Unassembled WGS sequence"/>
</dbReference>
<dbReference type="Pfam" id="PF14881">
    <property type="entry name" value="Tubulin_3"/>
    <property type="match status" value="1"/>
</dbReference>
<dbReference type="AlphaFoldDB" id="A0A5J4Z6R5"/>
<keyword evidence="3" id="KW-1185">Reference proteome</keyword>
<dbReference type="PANTHER" id="PTHR13391:SF0">
    <property type="entry name" value="PROTEIN MISATO HOMOLOG 1"/>
    <property type="match status" value="1"/>
</dbReference>
<gene>
    <name evidence="2" type="ORF">FVE85_6600</name>
</gene>
<evidence type="ECO:0000313" key="2">
    <source>
        <dbReference type="EMBL" id="KAA8499015.1"/>
    </source>
</evidence>
<protein>
    <submittedName>
        <fullName evidence="2">Protein dml1</fullName>
    </submittedName>
</protein>
<accession>A0A5J4Z6R5</accession>
<dbReference type="GO" id="GO:0007005">
    <property type="term" value="P:mitochondrion organization"/>
    <property type="evidence" value="ECO:0007669"/>
    <property type="project" value="InterPro"/>
</dbReference>
<dbReference type="GO" id="GO:0005737">
    <property type="term" value="C:cytoplasm"/>
    <property type="evidence" value="ECO:0007669"/>
    <property type="project" value="TreeGrafter"/>
</dbReference>
<organism evidence="2 3">
    <name type="scientific">Porphyridium purpureum</name>
    <name type="common">Red alga</name>
    <name type="synonym">Porphyridium cruentum</name>
    <dbReference type="NCBI Taxonomy" id="35688"/>
    <lineage>
        <taxon>Eukaryota</taxon>
        <taxon>Rhodophyta</taxon>
        <taxon>Bangiophyceae</taxon>
        <taxon>Porphyridiales</taxon>
        <taxon>Porphyridiaceae</taxon>
        <taxon>Porphyridium</taxon>
    </lineage>
</organism>
<evidence type="ECO:0000259" key="1">
    <source>
        <dbReference type="Pfam" id="PF14881"/>
    </source>
</evidence>